<dbReference type="Gene3D" id="1.20.1280.50">
    <property type="match status" value="1"/>
</dbReference>
<feature type="domain" description="F-box" evidence="2">
    <location>
        <begin position="1"/>
        <end position="47"/>
    </location>
</feature>
<dbReference type="SMART" id="SM00256">
    <property type="entry name" value="FBOX"/>
    <property type="match status" value="1"/>
</dbReference>
<protein>
    <recommendedName>
        <fullName evidence="2">F-box domain-containing protein</fullName>
    </recommendedName>
</protein>
<dbReference type="InterPro" id="IPR001810">
    <property type="entry name" value="F-box_dom"/>
</dbReference>
<sequence>MLHLLPTEIALQIASHLPLQSLYQVSLVSREWRSLIADNLRTVYRNAAILHHFVLHADLQAESPCREQRDWTQLCRRQLEIERGWRGKAPSTAKELTATGKFVHRIKVDQNEGFVITTCYTGGLYVTDINTDRVLWAETHVADYAHCEYDHGYIIFNRHDNGKEVWRLARDFQDSDIPEDFKPDVSMITASEEAVRRNPSSTGLGHFRPWALLQMPELTRAFRFSYPTLLSANANEAYLWDVPTSRLVETISNLQAPNEDGGLGRLNYVDVNDKYVFICGSVQLRIFAREGGALVYHLTKKSLPHMHWDILPESNNVTCPSSLFQSQRLHEAFHVPESSPSNFKAAHVSSSGKDLVALTGSGAFVWIPGFERLFHREASLSDIAVVLNFSPSSDHIQDTSLYLALGESNEKAAVATRMGIYIISLDSDINKLTAEAPPRPGVSVYRVTKYDHSRHLSFITCLQMTNTGVFFNWYPSSEQNRFSQPTRHLLALPPPQPPAPAPAPAFVHVFVDQAVTPAQDAEAHDGEGQDVHMPELHLVESSDDDDPAEDDASDPPSPTIVGPPPLVDMLEDEDEEEEEEEEEVHIGFVANEEAEDFEMEDMEDMEEPVVIDNIQFNGDGFMQVMNDWFLPINPSMVHCIHV</sequence>
<evidence type="ECO:0000313" key="3">
    <source>
        <dbReference type="EMBL" id="OJA19275.1"/>
    </source>
</evidence>
<feature type="compositionally biased region" description="Pro residues" evidence="1">
    <location>
        <begin position="555"/>
        <end position="566"/>
    </location>
</feature>
<name>A0A1J8QH53_9AGAM</name>
<dbReference type="InterPro" id="IPR011047">
    <property type="entry name" value="Quinoprotein_ADH-like_sf"/>
</dbReference>
<accession>A0A1J8QH53</accession>
<dbReference type="SUPFAM" id="SSF81383">
    <property type="entry name" value="F-box domain"/>
    <property type="match status" value="1"/>
</dbReference>
<dbReference type="PROSITE" id="PS50181">
    <property type="entry name" value="FBOX"/>
    <property type="match status" value="1"/>
</dbReference>
<dbReference type="InterPro" id="IPR036047">
    <property type="entry name" value="F-box-like_dom_sf"/>
</dbReference>
<evidence type="ECO:0000313" key="4">
    <source>
        <dbReference type="Proteomes" id="UP000183567"/>
    </source>
</evidence>
<feature type="compositionally biased region" description="Acidic residues" evidence="1">
    <location>
        <begin position="541"/>
        <end position="553"/>
    </location>
</feature>
<dbReference type="Pfam" id="PF12937">
    <property type="entry name" value="F-box-like"/>
    <property type="match status" value="1"/>
</dbReference>
<dbReference type="SUPFAM" id="SSF50998">
    <property type="entry name" value="Quinoprotein alcohol dehydrogenase-like"/>
    <property type="match status" value="1"/>
</dbReference>
<gene>
    <name evidence="3" type="ORF">AZE42_04493</name>
</gene>
<dbReference type="OrthoDB" id="550575at2759"/>
<keyword evidence="4" id="KW-1185">Reference proteome</keyword>
<comment type="caution">
    <text evidence="3">The sequence shown here is derived from an EMBL/GenBank/DDBJ whole genome shotgun (WGS) entry which is preliminary data.</text>
</comment>
<evidence type="ECO:0000256" key="1">
    <source>
        <dbReference type="SAM" id="MobiDB-lite"/>
    </source>
</evidence>
<dbReference type="STRING" id="180088.A0A1J8QH53"/>
<organism evidence="3 4">
    <name type="scientific">Rhizopogon vesiculosus</name>
    <dbReference type="NCBI Taxonomy" id="180088"/>
    <lineage>
        <taxon>Eukaryota</taxon>
        <taxon>Fungi</taxon>
        <taxon>Dikarya</taxon>
        <taxon>Basidiomycota</taxon>
        <taxon>Agaricomycotina</taxon>
        <taxon>Agaricomycetes</taxon>
        <taxon>Agaricomycetidae</taxon>
        <taxon>Boletales</taxon>
        <taxon>Suillineae</taxon>
        <taxon>Rhizopogonaceae</taxon>
        <taxon>Rhizopogon</taxon>
    </lineage>
</organism>
<proteinExistence type="predicted"/>
<feature type="region of interest" description="Disordered" evidence="1">
    <location>
        <begin position="540"/>
        <end position="584"/>
    </location>
</feature>
<evidence type="ECO:0000259" key="2">
    <source>
        <dbReference type="PROSITE" id="PS50181"/>
    </source>
</evidence>
<dbReference type="EMBL" id="LVVM01001105">
    <property type="protein sequence ID" value="OJA19275.1"/>
    <property type="molecule type" value="Genomic_DNA"/>
</dbReference>
<dbReference type="Proteomes" id="UP000183567">
    <property type="component" value="Unassembled WGS sequence"/>
</dbReference>
<feature type="compositionally biased region" description="Acidic residues" evidence="1">
    <location>
        <begin position="569"/>
        <end position="583"/>
    </location>
</feature>
<dbReference type="AlphaFoldDB" id="A0A1J8QH53"/>
<reference evidence="3 4" key="1">
    <citation type="submission" date="2016-03" db="EMBL/GenBank/DDBJ databases">
        <title>Comparative genomics of the ectomycorrhizal sister species Rhizopogon vinicolor and Rhizopogon vesiculosus (Basidiomycota: Boletales) reveals a divergence of the mating type B locus.</title>
        <authorList>
            <person name="Mujic A.B."/>
            <person name="Kuo A."/>
            <person name="Tritt A."/>
            <person name="Lipzen A."/>
            <person name="Chen C."/>
            <person name="Johnson J."/>
            <person name="Sharma A."/>
            <person name="Barry K."/>
            <person name="Grigoriev I.V."/>
            <person name="Spatafora J.W."/>
        </authorList>
    </citation>
    <scope>NUCLEOTIDE SEQUENCE [LARGE SCALE GENOMIC DNA]</scope>
    <source>
        <strain evidence="3 4">AM-OR11-056</strain>
    </source>
</reference>